<protein>
    <submittedName>
        <fullName evidence="1">Uncharacterized protein</fullName>
    </submittedName>
</protein>
<dbReference type="OMA" id="LMTCIAC"/>
<dbReference type="PANTHER" id="PTHR35046">
    <property type="entry name" value="ZINC KNUCKLE (CCHC-TYPE) FAMILY PROTEIN"/>
    <property type="match status" value="1"/>
</dbReference>
<keyword evidence="2" id="KW-1185">Reference proteome</keyword>
<evidence type="ECO:0000313" key="2">
    <source>
        <dbReference type="Proteomes" id="UP000188268"/>
    </source>
</evidence>
<dbReference type="AlphaFoldDB" id="A0A1R3G200"/>
<sequence length="344" mass="38730">MGTNNLAGDIPSNIVSLLSKFVDVFLDETPSGLPPIKGIQHRIDFIPGAQIKEDSMMCLYDLSFPYVVRYKKDLRTNLLQGGGNDAPKAYHGLEDCYGEQRKDVQGLQGSMKMHGDIDNHVPSTKKMPFNPLKMPISPITRARAKRFKDALMGLVRTHLDDMKTIEVQLKSFDDDLSKKLPINYKDWGWLYLTKERFPEKRKSKLLPRGDDLSLFDNDADLKTNLLQGGGDDVPWTHHGLEVHNGDHGEDVHGLQGSKDKHEVDGDIVNHVSSTKKMLFDPLKMPSGPMTSARAKRFKDALMGLVRTHLDDMKTIEVHLKSFDDDLIKKGTIDFKLLTLIAIDV</sequence>
<dbReference type="OrthoDB" id="1017754at2759"/>
<dbReference type="EMBL" id="AWWV01015581">
    <property type="protein sequence ID" value="OMO52111.1"/>
    <property type="molecule type" value="Genomic_DNA"/>
</dbReference>
<comment type="caution">
    <text evidence="1">The sequence shown here is derived from an EMBL/GenBank/DDBJ whole genome shotgun (WGS) entry which is preliminary data.</text>
</comment>
<dbReference type="Gramene" id="OMO52111">
    <property type="protein sequence ID" value="OMO52111"/>
    <property type="gene ID" value="CCACVL1_29355"/>
</dbReference>
<dbReference type="Proteomes" id="UP000188268">
    <property type="component" value="Unassembled WGS sequence"/>
</dbReference>
<organism evidence="1 2">
    <name type="scientific">Corchorus capsularis</name>
    <name type="common">Jute</name>
    <dbReference type="NCBI Taxonomy" id="210143"/>
    <lineage>
        <taxon>Eukaryota</taxon>
        <taxon>Viridiplantae</taxon>
        <taxon>Streptophyta</taxon>
        <taxon>Embryophyta</taxon>
        <taxon>Tracheophyta</taxon>
        <taxon>Spermatophyta</taxon>
        <taxon>Magnoliopsida</taxon>
        <taxon>eudicotyledons</taxon>
        <taxon>Gunneridae</taxon>
        <taxon>Pentapetalae</taxon>
        <taxon>rosids</taxon>
        <taxon>malvids</taxon>
        <taxon>Malvales</taxon>
        <taxon>Malvaceae</taxon>
        <taxon>Grewioideae</taxon>
        <taxon>Apeibeae</taxon>
        <taxon>Corchorus</taxon>
    </lineage>
</organism>
<name>A0A1R3G200_COCAP</name>
<proteinExistence type="predicted"/>
<evidence type="ECO:0000313" key="1">
    <source>
        <dbReference type="EMBL" id="OMO52111.1"/>
    </source>
</evidence>
<gene>
    <name evidence="1" type="ORF">CCACVL1_29355</name>
</gene>
<reference evidence="1 2" key="1">
    <citation type="submission" date="2013-09" db="EMBL/GenBank/DDBJ databases">
        <title>Corchorus capsularis genome sequencing.</title>
        <authorList>
            <person name="Alam M."/>
            <person name="Haque M.S."/>
            <person name="Islam M.S."/>
            <person name="Emdad E.M."/>
            <person name="Islam M.M."/>
            <person name="Ahmed B."/>
            <person name="Halim A."/>
            <person name="Hossen Q.M.M."/>
            <person name="Hossain M.Z."/>
            <person name="Ahmed R."/>
            <person name="Khan M.M."/>
            <person name="Islam R."/>
            <person name="Rashid M.M."/>
            <person name="Khan S.A."/>
            <person name="Rahman M.S."/>
            <person name="Alam M."/>
        </authorList>
    </citation>
    <scope>NUCLEOTIDE SEQUENCE [LARGE SCALE GENOMIC DNA]</scope>
    <source>
        <strain evidence="2">cv. CVL-1</strain>
        <tissue evidence="1">Whole seedling</tissue>
    </source>
</reference>
<accession>A0A1R3G200</accession>
<dbReference type="PANTHER" id="PTHR35046:SF9">
    <property type="entry name" value="RNA-DIRECTED DNA POLYMERASE"/>
    <property type="match status" value="1"/>
</dbReference>